<feature type="region of interest" description="Disordered" evidence="1">
    <location>
        <begin position="282"/>
        <end position="340"/>
    </location>
</feature>
<proteinExistence type="predicted"/>
<gene>
    <name evidence="4" type="ORF">KUF71_005983</name>
    <name evidence="5" type="ORF">KUF71_011131</name>
    <name evidence="2" type="ORF">KUF71_018292</name>
    <name evidence="3" type="ORF">KUF71_023577</name>
</gene>
<comment type="caution">
    <text evidence="3">The sequence shown here is derived from an EMBL/GenBank/DDBJ whole genome shotgun (WGS) entry which is preliminary data.</text>
</comment>
<feature type="compositionally biased region" description="Polar residues" evidence="1">
    <location>
        <begin position="371"/>
        <end position="380"/>
    </location>
</feature>
<name>A0AAE1LCX9_9NEOP</name>
<dbReference type="EMBL" id="JAHWGI010000354">
    <property type="protein sequence ID" value="KAK3914164.1"/>
    <property type="molecule type" value="Genomic_DNA"/>
</dbReference>
<dbReference type="EMBL" id="JAHWGI010000466">
    <property type="protein sequence ID" value="KAK3915840.1"/>
    <property type="molecule type" value="Genomic_DNA"/>
</dbReference>
<evidence type="ECO:0000313" key="4">
    <source>
        <dbReference type="EMBL" id="KAK3915840.1"/>
    </source>
</evidence>
<dbReference type="EMBL" id="JAHWGI010000014">
    <property type="protein sequence ID" value="KAK3907656.1"/>
    <property type="molecule type" value="Genomic_DNA"/>
</dbReference>
<evidence type="ECO:0000256" key="1">
    <source>
        <dbReference type="SAM" id="MobiDB-lite"/>
    </source>
</evidence>
<reference evidence="3" key="1">
    <citation type="submission" date="2021-07" db="EMBL/GenBank/DDBJ databases">
        <authorList>
            <person name="Catto M.A."/>
            <person name="Jacobson A."/>
            <person name="Kennedy G."/>
            <person name="Labadie P."/>
            <person name="Hunt B.G."/>
            <person name="Srinivasan R."/>
        </authorList>
    </citation>
    <scope>NUCLEOTIDE SEQUENCE</scope>
    <source>
        <strain evidence="3">PL_HMW_Pooled</strain>
        <tissue evidence="3">Head</tissue>
    </source>
</reference>
<reference evidence="3" key="2">
    <citation type="journal article" date="2023" name="BMC Genomics">
        <title>Pest status, molecular evolution, and epigenetic factors derived from the genome assembly of Frankliniella fusca, a thysanopteran phytovirus vector.</title>
        <authorList>
            <person name="Catto M.A."/>
            <person name="Labadie P.E."/>
            <person name="Jacobson A.L."/>
            <person name="Kennedy G.G."/>
            <person name="Srinivasan R."/>
            <person name="Hunt B.G."/>
        </authorList>
    </citation>
    <scope>NUCLEOTIDE SEQUENCE</scope>
    <source>
        <strain evidence="3">PL_HMW_Pooled</strain>
    </source>
</reference>
<dbReference type="AlphaFoldDB" id="A0AAE1LCX9"/>
<dbReference type="EMBL" id="JAHWGI010001056">
    <property type="protein sequence ID" value="KAK3921955.1"/>
    <property type="molecule type" value="Genomic_DNA"/>
</dbReference>
<evidence type="ECO:0000313" key="5">
    <source>
        <dbReference type="EMBL" id="KAK3921955.1"/>
    </source>
</evidence>
<feature type="compositionally biased region" description="Low complexity" evidence="1">
    <location>
        <begin position="381"/>
        <end position="395"/>
    </location>
</feature>
<accession>A0AAE1LCX9</accession>
<keyword evidence="6" id="KW-1185">Reference proteome</keyword>
<organism evidence="3 6">
    <name type="scientific">Frankliniella fusca</name>
    <dbReference type="NCBI Taxonomy" id="407009"/>
    <lineage>
        <taxon>Eukaryota</taxon>
        <taxon>Metazoa</taxon>
        <taxon>Ecdysozoa</taxon>
        <taxon>Arthropoda</taxon>
        <taxon>Hexapoda</taxon>
        <taxon>Insecta</taxon>
        <taxon>Pterygota</taxon>
        <taxon>Neoptera</taxon>
        <taxon>Paraneoptera</taxon>
        <taxon>Thysanoptera</taxon>
        <taxon>Terebrantia</taxon>
        <taxon>Thripoidea</taxon>
        <taxon>Thripidae</taxon>
        <taxon>Frankliniella</taxon>
    </lineage>
</organism>
<dbReference type="Proteomes" id="UP001219518">
    <property type="component" value="Unassembled WGS sequence"/>
</dbReference>
<evidence type="ECO:0000313" key="6">
    <source>
        <dbReference type="Proteomes" id="UP001219518"/>
    </source>
</evidence>
<sequence length="426" mass="46557">MGLIPMGQVDPILISSRERVQNESCRKRLKQQEEVVVISDDEDGFVSHSSVAVQDRDLEWAINESLRTSVPNDTFDREINCAISASLKLNVPYLDDFDDNMNLAISESLKPTSQHRSEAQGSSKPLCVSLDTFKNKPKLVQQSHVIENKRGKSASQTLSTISSCKSLNVPLDDFDDNMNLAISESLKLCYSLDTHKNKPKLVEQSHVTENTGGKSATQTLSNIPSCKSLNVPLYAFDENMNPAISESVKPTSHQSSEAQAAFKPLNVRLDAFDDNMNLGISESLKPTSHHRSEAQGSSKPLCVSLDTFKNKPKSVQQSHVTENTGGKSASQTPPNVSSCKSLRDHDYCTASPHVLDTSVSPPLHGPFLASDSGQSGSKRTSSAVKVARKVASAPYVRPPPERPPAKRVTDDTPWDRLVALGYAKFN</sequence>
<feature type="compositionally biased region" description="Basic and acidic residues" evidence="1">
    <location>
        <begin position="399"/>
        <end position="412"/>
    </location>
</feature>
<protein>
    <submittedName>
        <fullName evidence="3">Microprocessor complex subunit DGCR8</fullName>
    </submittedName>
</protein>
<feature type="compositionally biased region" description="Polar residues" evidence="1">
    <location>
        <begin position="313"/>
        <end position="340"/>
    </location>
</feature>
<feature type="region of interest" description="Disordered" evidence="1">
    <location>
        <begin position="359"/>
        <end position="412"/>
    </location>
</feature>
<evidence type="ECO:0000313" key="2">
    <source>
        <dbReference type="EMBL" id="KAK3907656.1"/>
    </source>
</evidence>
<evidence type="ECO:0000313" key="3">
    <source>
        <dbReference type="EMBL" id="KAK3914164.1"/>
    </source>
</evidence>